<dbReference type="NCBIfam" id="NF045607">
    <property type="entry name" value="exo_Victor_syst"/>
    <property type="match status" value="1"/>
</dbReference>
<dbReference type="AlphaFoldDB" id="A0A0A7PGZ4"/>
<keyword evidence="1" id="KW-1133">Transmembrane helix</keyword>
<proteinExistence type="predicted"/>
<keyword evidence="1" id="KW-0472">Membrane</keyword>
<feature type="transmembrane region" description="Helical" evidence="1">
    <location>
        <begin position="54"/>
        <end position="73"/>
    </location>
</feature>
<reference evidence="2 3" key="1">
    <citation type="journal article" date="2015" name="Int. J. Syst. Evol. Microbiol.">
        <title>Description of Sphingopyxis fribergensis sp. nov. - a soil bacterium with the ability to degrade styrene and phenylacetic acid.</title>
        <authorList>
            <person name="Oelschlagel M."/>
            <person name="Ruckert C."/>
            <person name="Kalinowski J."/>
            <person name="Schmidt G."/>
            <person name="Schlomann M."/>
            <person name="Tischler D."/>
        </authorList>
    </citation>
    <scope>NUCLEOTIDE SEQUENCE [LARGE SCALE GENOMIC DNA]</scope>
    <source>
        <strain evidence="2 3">Kp5.2</strain>
    </source>
</reference>
<keyword evidence="1" id="KW-0812">Transmembrane</keyword>
<dbReference type="Proteomes" id="UP000030907">
    <property type="component" value="Chromosome"/>
</dbReference>
<keyword evidence="3" id="KW-1185">Reference proteome</keyword>
<dbReference type="KEGG" id="sphk:SKP52_11660"/>
<sequence>METVWDWITVFTFAGLATLLLQRSAEEEPRDHLWQYAPPAVGCALVNYVGNEGYHAPAAVIFVAVVAYIFKVLNVPVPFARK</sequence>
<organism evidence="2 3">
    <name type="scientific">Sphingopyxis fribergensis</name>
    <dbReference type="NCBI Taxonomy" id="1515612"/>
    <lineage>
        <taxon>Bacteria</taxon>
        <taxon>Pseudomonadati</taxon>
        <taxon>Pseudomonadota</taxon>
        <taxon>Alphaproteobacteria</taxon>
        <taxon>Sphingomonadales</taxon>
        <taxon>Sphingomonadaceae</taxon>
        <taxon>Sphingopyxis</taxon>
    </lineage>
</organism>
<evidence type="ECO:0000313" key="3">
    <source>
        <dbReference type="Proteomes" id="UP000030907"/>
    </source>
</evidence>
<evidence type="ECO:0000313" key="2">
    <source>
        <dbReference type="EMBL" id="AJA09229.1"/>
    </source>
</evidence>
<protein>
    <submittedName>
        <fullName evidence="2">Putative membrane protein</fullName>
    </submittedName>
</protein>
<accession>A0A0A7PGZ4</accession>
<dbReference type="EMBL" id="CP009122">
    <property type="protein sequence ID" value="AJA09229.1"/>
    <property type="molecule type" value="Genomic_DNA"/>
</dbReference>
<dbReference type="STRING" id="1515612.SKP52_11660"/>
<evidence type="ECO:0000256" key="1">
    <source>
        <dbReference type="SAM" id="Phobius"/>
    </source>
</evidence>
<name>A0A0A7PGZ4_9SPHN</name>
<dbReference type="HOGENOM" id="CLU_2556512_0_0_5"/>
<dbReference type="InterPro" id="IPR054655">
    <property type="entry name" value="XrtV-like"/>
</dbReference>
<dbReference type="RefSeq" id="WP_039574873.1">
    <property type="nucleotide sequence ID" value="NZ_CP009122.1"/>
</dbReference>
<gene>
    <name evidence="2" type="ORF">SKP52_11660</name>
</gene>
<dbReference type="OrthoDB" id="7210964at2"/>